<gene>
    <name evidence="2" type="primary">Dnajc16</name>
    <name evidence="2" type="ORF">g.12290</name>
</gene>
<sequence length="437" mass="50411">MMDIIDRYIIDCLDDISKINIIYTCLLVATANSLTFFDPIEFYLRIRMSFNTTITNYLAPIEFSADYEAPYHNQHRDSSHQRPSLVVRMAKRLSIYMDNVIAYIQTQFNEHTATSIASCSVLIIVLSIIGCFIISLMREEEKRIKEQYKKLQAGSSQSFIAVGQNNNNNLSPSTKVHDCFNDFTKVYQKSSFNQFHSGGYQQIVERQDNSHQKRFASKNALNATSGYSDPSSAAVAAAAAAAAAITSSTHLLYNHQTHNNQSSQQHQQQHHYRSDKQVRLIELRRETYFGLVRLSKPGCRTIVLLCDAQSKAKLLSKFYQCVYPYRKNKSLQFAYLLIERNIGWYKDLLKSALSEKRYFRINPINCIGTVLVLNGFKKYFSVYHASNARWSSPDDPPFLLLEEALLDNLPEWLERVFAGKVNRYYVESWPDRVQYTY</sequence>
<organism evidence="2">
    <name type="scientific">Aceria tosichella</name>
    <name type="common">wheat curl mite</name>
    <dbReference type="NCBI Taxonomy" id="561515"/>
    <lineage>
        <taxon>Eukaryota</taxon>
        <taxon>Metazoa</taxon>
        <taxon>Ecdysozoa</taxon>
        <taxon>Arthropoda</taxon>
        <taxon>Chelicerata</taxon>
        <taxon>Arachnida</taxon>
        <taxon>Acari</taxon>
        <taxon>Acariformes</taxon>
        <taxon>Trombidiformes</taxon>
        <taxon>Prostigmata</taxon>
        <taxon>Eupodina</taxon>
        <taxon>Eriophyoidea</taxon>
        <taxon>Eriophyidae</taxon>
        <taxon>Eriophyinae</taxon>
        <taxon>Aceriini</taxon>
        <taxon>Aceria</taxon>
    </lineage>
</organism>
<dbReference type="InterPro" id="IPR052448">
    <property type="entry name" value="DnaJ_C16_autophagy_reg"/>
</dbReference>
<proteinExistence type="predicted"/>
<name>A0A6G1SLJ6_9ACAR</name>
<dbReference type="EMBL" id="GGYP01006635">
    <property type="protein sequence ID" value="MDE51406.1"/>
    <property type="molecule type" value="Transcribed_RNA"/>
</dbReference>
<keyword evidence="1" id="KW-0812">Transmembrane</keyword>
<dbReference type="PANTHER" id="PTHR44303:SF2">
    <property type="entry name" value="DNAJ HOMOLOG SUBFAMILY C MEMBER 16"/>
    <property type="match status" value="1"/>
</dbReference>
<evidence type="ECO:0000256" key="1">
    <source>
        <dbReference type="SAM" id="Phobius"/>
    </source>
</evidence>
<keyword evidence="1" id="KW-1133">Transmembrane helix</keyword>
<feature type="transmembrane region" description="Helical" evidence="1">
    <location>
        <begin position="115"/>
        <end position="137"/>
    </location>
</feature>
<evidence type="ECO:0000313" key="2">
    <source>
        <dbReference type="EMBL" id="MDE51406.1"/>
    </source>
</evidence>
<dbReference type="AlphaFoldDB" id="A0A6G1SLJ6"/>
<protein>
    <submittedName>
        <fullName evidence="2">DnaJ subfamily C member 16</fullName>
    </submittedName>
</protein>
<keyword evidence="1" id="KW-0472">Membrane</keyword>
<reference evidence="2" key="1">
    <citation type="submission" date="2018-10" db="EMBL/GenBank/DDBJ databases">
        <title>Transcriptome assembly of Aceria tosichella (Wheat curl mite) Type 2.</title>
        <authorList>
            <person name="Scully E.D."/>
            <person name="Geib S.M."/>
            <person name="Palmer N.A."/>
            <person name="Gupta A.K."/>
            <person name="Sarath G."/>
            <person name="Tatineni S."/>
        </authorList>
    </citation>
    <scope>NUCLEOTIDE SEQUENCE</scope>
    <source>
        <strain evidence="2">LincolnNE</strain>
    </source>
</reference>
<accession>A0A6G1SLJ6</accession>
<dbReference type="PANTHER" id="PTHR44303">
    <property type="entry name" value="DNAJ HOMOLOG SUBFAMILY C MEMBER 16"/>
    <property type="match status" value="1"/>
</dbReference>